<proteinExistence type="predicted"/>
<evidence type="ECO:0000313" key="1">
    <source>
        <dbReference type="EMBL" id="MPC60550.1"/>
    </source>
</evidence>
<dbReference type="EMBL" id="VSRR010017650">
    <property type="protein sequence ID" value="MPC60550.1"/>
    <property type="molecule type" value="Genomic_DNA"/>
</dbReference>
<dbReference type="Proteomes" id="UP000324222">
    <property type="component" value="Unassembled WGS sequence"/>
</dbReference>
<keyword evidence="2" id="KW-1185">Reference proteome</keyword>
<evidence type="ECO:0000313" key="2">
    <source>
        <dbReference type="Proteomes" id="UP000324222"/>
    </source>
</evidence>
<reference evidence="1 2" key="1">
    <citation type="submission" date="2019-05" db="EMBL/GenBank/DDBJ databases">
        <title>Another draft genome of Portunus trituberculatus and its Hox gene families provides insights of decapod evolution.</title>
        <authorList>
            <person name="Jeong J.-H."/>
            <person name="Song I."/>
            <person name="Kim S."/>
            <person name="Choi T."/>
            <person name="Kim D."/>
            <person name="Ryu S."/>
            <person name="Kim W."/>
        </authorList>
    </citation>
    <scope>NUCLEOTIDE SEQUENCE [LARGE SCALE GENOMIC DNA]</scope>
    <source>
        <tissue evidence="1">Muscle</tissue>
    </source>
</reference>
<comment type="caution">
    <text evidence="1">The sequence shown here is derived from an EMBL/GenBank/DDBJ whole genome shotgun (WGS) entry which is preliminary data.</text>
</comment>
<gene>
    <name evidence="1" type="ORF">E2C01_054599</name>
</gene>
<accession>A0A5B7GK17</accession>
<dbReference type="AlphaFoldDB" id="A0A5B7GK17"/>
<organism evidence="1 2">
    <name type="scientific">Portunus trituberculatus</name>
    <name type="common">Swimming crab</name>
    <name type="synonym">Neptunus trituberculatus</name>
    <dbReference type="NCBI Taxonomy" id="210409"/>
    <lineage>
        <taxon>Eukaryota</taxon>
        <taxon>Metazoa</taxon>
        <taxon>Ecdysozoa</taxon>
        <taxon>Arthropoda</taxon>
        <taxon>Crustacea</taxon>
        <taxon>Multicrustacea</taxon>
        <taxon>Malacostraca</taxon>
        <taxon>Eumalacostraca</taxon>
        <taxon>Eucarida</taxon>
        <taxon>Decapoda</taxon>
        <taxon>Pleocyemata</taxon>
        <taxon>Brachyura</taxon>
        <taxon>Eubrachyura</taxon>
        <taxon>Portunoidea</taxon>
        <taxon>Portunidae</taxon>
        <taxon>Portuninae</taxon>
        <taxon>Portunus</taxon>
    </lineage>
</organism>
<name>A0A5B7GK17_PORTR</name>
<protein>
    <submittedName>
        <fullName evidence="1">Uncharacterized protein</fullName>
    </submittedName>
</protein>
<sequence>MVIRCLSGSGGNLEVMISIRRYSRHEEAHHMMTPPSPPLTVLVCRRPRLSIHCVDDKTRGTKSHAPKFHKSPPFSCLLWSVVGRRRNNKRAEVQEVT</sequence>